<dbReference type="Proteomes" id="UP000001075">
    <property type="component" value="Unassembled WGS sequence"/>
</dbReference>
<dbReference type="EMBL" id="JH000115">
    <property type="protein sequence ID" value="EGW03825.1"/>
    <property type="molecule type" value="Genomic_DNA"/>
</dbReference>
<evidence type="ECO:0000313" key="3">
    <source>
        <dbReference type="Proteomes" id="UP000001075"/>
    </source>
</evidence>
<gene>
    <name evidence="2" type="ORF">I79_004396</name>
</gene>
<reference evidence="3" key="1">
    <citation type="journal article" date="2011" name="Nat. Biotechnol.">
        <title>The genomic sequence of the Chinese hamster ovary (CHO)-K1 cell line.</title>
        <authorList>
            <person name="Xu X."/>
            <person name="Nagarajan H."/>
            <person name="Lewis N.E."/>
            <person name="Pan S."/>
            <person name="Cai Z."/>
            <person name="Liu X."/>
            <person name="Chen W."/>
            <person name="Xie M."/>
            <person name="Wang W."/>
            <person name="Hammond S."/>
            <person name="Andersen M.R."/>
            <person name="Neff N."/>
            <person name="Passarelli B."/>
            <person name="Koh W."/>
            <person name="Fan H.C."/>
            <person name="Wang J."/>
            <person name="Gui Y."/>
            <person name="Lee K.H."/>
            <person name="Betenbaugh M.J."/>
            <person name="Quake S.R."/>
            <person name="Famili I."/>
            <person name="Palsson B.O."/>
            <person name="Wang J."/>
        </authorList>
    </citation>
    <scope>NUCLEOTIDE SEQUENCE [LARGE SCALE GENOMIC DNA]</scope>
    <source>
        <strain evidence="3">CHO K1 cell line</strain>
    </source>
</reference>
<feature type="region of interest" description="Disordered" evidence="1">
    <location>
        <begin position="1"/>
        <end position="25"/>
    </location>
</feature>
<evidence type="ECO:0000313" key="2">
    <source>
        <dbReference type="EMBL" id="EGW03825.1"/>
    </source>
</evidence>
<name>G3H2I3_CRIGR</name>
<dbReference type="AlphaFoldDB" id="G3H2I3"/>
<sequence length="56" mass="6748">MKPGQLKRSSLRSRKKKNKDKERAVGCKCTDIHSWRSRRGGSWKNKEIRVENYRSW</sequence>
<protein>
    <submittedName>
        <fullName evidence="2">Uncharacterized protein</fullName>
    </submittedName>
</protein>
<feature type="compositionally biased region" description="Basic residues" evidence="1">
    <location>
        <begin position="9"/>
        <end position="18"/>
    </location>
</feature>
<evidence type="ECO:0000256" key="1">
    <source>
        <dbReference type="SAM" id="MobiDB-lite"/>
    </source>
</evidence>
<accession>G3H2I3</accession>
<organism evidence="2 3">
    <name type="scientific">Cricetulus griseus</name>
    <name type="common">Chinese hamster</name>
    <name type="synonym">Cricetulus barabensis griseus</name>
    <dbReference type="NCBI Taxonomy" id="10029"/>
    <lineage>
        <taxon>Eukaryota</taxon>
        <taxon>Metazoa</taxon>
        <taxon>Chordata</taxon>
        <taxon>Craniata</taxon>
        <taxon>Vertebrata</taxon>
        <taxon>Euteleostomi</taxon>
        <taxon>Mammalia</taxon>
        <taxon>Eutheria</taxon>
        <taxon>Euarchontoglires</taxon>
        <taxon>Glires</taxon>
        <taxon>Rodentia</taxon>
        <taxon>Myomorpha</taxon>
        <taxon>Muroidea</taxon>
        <taxon>Cricetidae</taxon>
        <taxon>Cricetinae</taxon>
        <taxon>Cricetulus</taxon>
    </lineage>
</organism>
<proteinExistence type="predicted"/>
<dbReference type="InParanoid" id="G3H2I3"/>